<evidence type="ECO:0000313" key="2">
    <source>
        <dbReference type="EnsemblPlants" id="KRH25408"/>
    </source>
</evidence>
<reference evidence="1" key="3">
    <citation type="submission" date="2018-07" db="EMBL/GenBank/DDBJ databases">
        <title>WGS assembly of Glycine max.</title>
        <authorList>
            <person name="Schmutz J."/>
            <person name="Cannon S."/>
            <person name="Schlueter J."/>
            <person name="Ma J."/>
            <person name="Mitros T."/>
            <person name="Nelson W."/>
            <person name="Hyten D."/>
            <person name="Song Q."/>
            <person name="Thelen J."/>
            <person name="Cheng J."/>
            <person name="Xu D."/>
            <person name="Hellsten U."/>
            <person name="May G."/>
            <person name="Yu Y."/>
            <person name="Sakurai T."/>
            <person name="Umezawa T."/>
            <person name="Bhattacharyya M."/>
            <person name="Sandhu D."/>
            <person name="Valliyodan B."/>
            <person name="Lindquist E."/>
            <person name="Peto M."/>
            <person name="Grant D."/>
            <person name="Shu S."/>
            <person name="Goodstein D."/>
            <person name="Barry K."/>
            <person name="Futrell-Griggs M."/>
            <person name="Abernathy B."/>
            <person name="Du J."/>
            <person name="Tian Z."/>
            <person name="Zhu L."/>
            <person name="Gill N."/>
            <person name="Joshi T."/>
            <person name="Libault M."/>
            <person name="Sethuraman A."/>
            <person name="Zhang X."/>
            <person name="Shinozaki K."/>
            <person name="Nguyen H."/>
            <person name="Wing R."/>
            <person name="Cregan P."/>
            <person name="Specht J."/>
            <person name="Grimwood J."/>
            <person name="Rokhsar D."/>
            <person name="Stacey G."/>
            <person name="Shoemaker R."/>
            <person name="Jackson S."/>
        </authorList>
    </citation>
    <scope>NUCLEOTIDE SEQUENCE</scope>
    <source>
        <tissue evidence="1">Callus</tissue>
    </source>
</reference>
<dbReference type="Proteomes" id="UP000008827">
    <property type="component" value="Chromosome 12"/>
</dbReference>
<reference evidence="1 2" key="1">
    <citation type="journal article" date="2010" name="Nature">
        <title>Genome sequence of the palaeopolyploid soybean.</title>
        <authorList>
            <person name="Schmutz J."/>
            <person name="Cannon S.B."/>
            <person name="Schlueter J."/>
            <person name="Ma J."/>
            <person name="Mitros T."/>
            <person name="Nelson W."/>
            <person name="Hyten D.L."/>
            <person name="Song Q."/>
            <person name="Thelen J.J."/>
            <person name="Cheng J."/>
            <person name="Xu D."/>
            <person name="Hellsten U."/>
            <person name="May G.D."/>
            <person name="Yu Y."/>
            <person name="Sakurai T."/>
            <person name="Umezawa T."/>
            <person name="Bhattacharyya M.K."/>
            <person name="Sandhu D."/>
            <person name="Valliyodan B."/>
            <person name="Lindquist E."/>
            <person name="Peto M."/>
            <person name="Grant D."/>
            <person name="Shu S."/>
            <person name="Goodstein D."/>
            <person name="Barry K."/>
            <person name="Futrell-Griggs M."/>
            <person name="Abernathy B."/>
            <person name="Du J."/>
            <person name="Tian Z."/>
            <person name="Zhu L."/>
            <person name="Gill N."/>
            <person name="Joshi T."/>
            <person name="Libault M."/>
            <person name="Sethuraman A."/>
            <person name="Zhang X.-C."/>
            <person name="Shinozaki K."/>
            <person name="Nguyen H.T."/>
            <person name="Wing R.A."/>
            <person name="Cregan P."/>
            <person name="Specht J."/>
            <person name="Grimwood J."/>
            <person name="Rokhsar D."/>
            <person name="Stacey G."/>
            <person name="Shoemaker R.C."/>
            <person name="Jackson S.A."/>
        </authorList>
    </citation>
    <scope>NUCLEOTIDE SEQUENCE [LARGE SCALE GENOMIC DNA]</scope>
    <source>
        <strain evidence="2">cv. Williams 82</strain>
        <tissue evidence="1">Callus</tissue>
    </source>
</reference>
<gene>
    <name evidence="1" type="ORF">GLYMA_12G100800</name>
</gene>
<sequence>MTDAPGTRSNFTPQFDYSMEDYQMGLPLRQKIITPVDLALVDNIKSKGKRLPIEPTFNMLSLLLNIGSVDPQLLPNYIEQWTSVIIRDYRVNHENHVSTNQDMIARAETYLGDIARACWESFKQTFPEQIKTNLMDPSPNIFNFCSLIQRIFTAQSVNDGNTIRQKIYLGNLEKLPMSYFGKMKEFSQDYLMYASIVGGFTDKSLGEKLFLKLPGKLGQKIRDSWNDDQIDPVMNNMTVRIQHIMKVMEDICTNIAINKQIKMVDLEISKQIYTPQQYHKEIRKKMP</sequence>
<reference evidence="2" key="2">
    <citation type="submission" date="2018-02" db="UniProtKB">
        <authorList>
            <consortium name="EnsemblPlants"/>
        </authorList>
    </citation>
    <scope>IDENTIFICATION</scope>
    <source>
        <strain evidence="2">Williams 82</strain>
    </source>
</reference>
<dbReference type="InParanoid" id="A0A0R0H3P0"/>
<dbReference type="EnsemblPlants" id="KRH25408">
    <property type="protein sequence ID" value="KRH25408"/>
    <property type="gene ID" value="GLYMA_12G100800"/>
</dbReference>
<dbReference type="EMBL" id="CM000845">
    <property type="protein sequence ID" value="KRH25408.1"/>
    <property type="molecule type" value="Genomic_DNA"/>
</dbReference>
<dbReference type="AlphaFoldDB" id="A0A0R0H3P0"/>
<dbReference type="Pfam" id="PF22909">
    <property type="entry name" value="Caulimovir_coat_dom"/>
    <property type="match status" value="1"/>
</dbReference>
<dbReference type="Gramene" id="KRH25408">
    <property type="protein sequence ID" value="KRH25408"/>
    <property type="gene ID" value="GLYMA_12G100800"/>
</dbReference>
<evidence type="ECO:0000313" key="1">
    <source>
        <dbReference type="EMBL" id="KRH25408.1"/>
    </source>
</evidence>
<proteinExistence type="predicted"/>
<keyword evidence="3" id="KW-1185">Reference proteome</keyword>
<protein>
    <submittedName>
        <fullName evidence="1 2">Uncharacterized protein</fullName>
    </submittedName>
</protein>
<organism evidence="1">
    <name type="scientific">Glycine max</name>
    <name type="common">Soybean</name>
    <name type="synonym">Glycine hispida</name>
    <dbReference type="NCBI Taxonomy" id="3847"/>
    <lineage>
        <taxon>Eukaryota</taxon>
        <taxon>Viridiplantae</taxon>
        <taxon>Streptophyta</taxon>
        <taxon>Embryophyta</taxon>
        <taxon>Tracheophyta</taxon>
        <taxon>Spermatophyta</taxon>
        <taxon>Magnoliopsida</taxon>
        <taxon>eudicotyledons</taxon>
        <taxon>Gunneridae</taxon>
        <taxon>Pentapetalae</taxon>
        <taxon>rosids</taxon>
        <taxon>fabids</taxon>
        <taxon>Fabales</taxon>
        <taxon>Fabaceae</taxon>
        <taxon>Papilionoideae</taxon>
        <taxon>50 kb inversion clade</taxon>
        <taxon>NPAAA clade</taxon>
        <taxon>indigoferoid/millettioid clade</taxon>
        <taxon>Phaseoleae</taxon>
        <taxon>Glycine</taxon>
        <taxon>Glycine subgen. Soja</taxon>
    </lineage>
</organism>
<name>A0A0R0H3P0_SOYBN</name>
<evidence type="ECO:0000313" key="3">
    <source>
        <dbReference type="Proteomes" id="UP000008827"/>
    </source>
</evidence>
<dbReference type="PaxDb" id="3847-GLYMA12G10821.1"/>
<accession>A0A0R0H3P0</accession>